<proteinExistence type="predicted"/>
<dbReference type="Proteomes" id="UP000324800">
    <property type="component" value="Unassembled WGS sequence"/>
</dbReference>
<evidence type="ECO:0000313" key="3">
    <source>
        <dbReference type="Proteomes" id="UP000324800"/>
    </source>
</evidence>
<organism evidence="2 3">
    <name type="scientific">Streblomastix strix</name>
    <dbReference type="NCBI Taxonomy" id="222440"/>
    <lineage>
        <taxon>Eukaryota</taxon>
        <taxon>Metamonada</taxon>
        <taxon>Preaxostyla</taxon>
        <taxon>Oxymonadida</taxon>
        <taxon>Streblomastigidae</taxon>
        <taxon>Streblomastix</taxon>
    </lineage>
</organism>
<name>A0A5J4WM30_9EUKA</name>
<comment type="caution">
    <text evidence="2">The sequence shown here is derived from an EMBL/GenBank/DDBJ whole genome shotgun (WGS) entry which is preliminary data.</text>
</comment>
<feature type="region of interest" description="Disordered" evidence="1">
    <location>
        <begin position="15"/>
        <end position="43"/>
    </location>
</feature>
<evidence type="ECO:0000313" key="2">
    <source>
        <dbReference type="EMBL" id="KAA6395435.1"/>
    </source>
</evidence>
<accession>A0A5J4WM30</accession>
<protein>
    <submittedName>
        <fullName evidence="2">Uncharacterized protein</fullName>
    </submittedName>
</protein>
<evidence type="ECO:0000256" key="1">
    <source>
        <dbReference type="SAM" id="MobiDB-lite"/>
    </source>
</evidence>
<sequence>MSSIIDQLIKYIEKEENANASRESEEEKRQGAPQSENGDGGLMKIDENKDDYDYYESQLAKQNRMKSRAIPFGRLSFHLLLIQRTRNYKGPQYKKETGDVFATFVGYLNRDFKKIYKFSSAVSTQKYINDKYLGKRLIVQEQDLDDNVATPDNVVVFDKKKNAIYSIDGYTITKGFGDLQHQNKRNWKKSYYSDEGDDDPVAFAAKLNAQRIKCSPYMKWLSQIKLYKVRDIKNYRFRAFANMVKKYLNMNGGANLPMAAKQ</sequence>
<feature type="compositionally biased region" description="Basic and acidic residues" evidence="1">
    <location>
        <begin position="15"/>
        <end position="30"/>
    </location>
</feature>
<reference evidence="2 3" key="1">
    <citation type="submission" date="2019-03" db="EMBL/GenBank/DDBJ databases">
        <title>Single cell metagenomics reveals metabolic interactions within the superorganism composed of flagellate Streblomastix strix and complex community of Bacteroidetes bacteria on its surface.</title>
        <authorList>
            <person name="Treitli S.C."/>
            <person name="Kolisko M."/>
            <person name="Husnik F."/>
            <person name="Keeling P."/>
            <person name="Hampl V."/>
        </authorList>
    </citation>
    <scope>NUCLEOTIDE SEQUENCE [LARGE SCALE GENOMIC DNA]</scope>
    <source>
        <strain evidence="2">ST1C</strain>
    </source>
</reference>
<gene>
    <name evidence="2" type="ORF">EZS28_009037</name>
</gene>
<dbReference type="EMBL" id="SNRW01001685">
    <property type="protein sequence ID" value="KAA6395435.1"/>
    <property type="molecule type" value="Genomic_DNA"/>
</dbReference>
<dbReference type="AlphaFoldDB" id="A0A5J4WM30"/>